<evidence type="ECO:0000256" key="7">
    <source>
        <dbReference type="ARBA" id="ARBA00022825"/>
    </source>
</evidence>
<evidence type="ECO:0000256" key="4">
    <source>
        <dbReference type="ARBA" id="ARBA00022729"/>
    </source>
</evidence>
<sequence length="259" mass="27780">MKFSILIIASALAMTQAASFSDGLVPRFPVDGRIVGGVAAEIEELPYQVSLQKGGHFCGGSIISSKWILSAAHCVGNDSAPTLQIRVGSSFKSSGGDLMKVSQVVQHPAFNDDVIDFDYALIELQDELELSDVIKPVLLADQDEEFEADTKCTVSGWGNTQKPAESTQQLRKVVVPIVSREQCSKSYKGFNEITERMICAGFQKGGKDSCQGDSGGPLVHDDVLIGVVSWGKGCAEKNFPGVYANVAYVRDWIKGVTGV</sequence>
<protein>
    <recommendedName>
        <fullName evidence="12">trypsin</fullName>
        <ecNumber evidence="12">3.4.21.4</ecNumber>
    </recommendedName>
</protein>
<dbReference type="VEuPathDB" id="VectorBase:CSON011812"/>
<dbReference type="SMART" id="SM00020">
    <property type="entry name" value="Tryp_SPc"/>
    <property type="match status" value="1"/>
</dbReference>
<name>Q5QBF4_CULSO</name>
<dbReference type="GO" id="GO:0005576">
    <property type="term" value="C:extracellular region"/>
    <property type="evidence" value="ECO:0007669"/>
    <property type="project" value="UniProtKB-SubCell"/>
</dbReference>
<dbReference type="FunFam" id="2.40.10.10:FF:000077">
    <property type="entry name" value="Predicted protein"/>
    <property type="match status" value="1"/>
</dbReference>
<dbReference type="GO" id="GO:0007586">
    <property type="term" value="P:digestion"/>
    <property type="evidence" value="ECO:0007669"/>
    <property type="project" value="UniProtKB-KW"/>
</dbReference>
<dbReference type="InterPro" id="IPR043504">
    <property type="entry name" value="Peptidase_S1_PA_chymotrypsin"/>
</dbReference>
<evidence type="ECO:0000256" key="12">
    <source>
        <dbReference type="ARBA" id="ARBA00038868"/>
    </source>
</evidence>
<dbReference type="VEuPathDB" id="VectorBase:CSON007176"/>
<dbReference type="InterPro" id="IPR018114">
    <property type="entry name" value="TRYPSIN_HIS"/>
</dbReference>
<dbReference type="InterPro" id="IPR001314">
    <property type="entry name" value="Peptidase_S1A"/>
</dbReference>
<reference evidence="16" key="1">
    <citation type="journal article" date="2005" name="Insect Mol. Biol.">
        <title>Midgut and salivary gland transcriptomes of the arbovirus vector Culicoides sonorensis (Diptera: Ceratopogonidae).</title>
        <authorList>
            <person name="Campbell C.L."/>
            <person name="Vandyke K.A."/>
            <person name="Letchworth G.J."/>
            <person name="Drolet B.S."/>
            <person name="Hanekamp T."/>
            <person name="Wilson W.C."/>
        </authorList>
    </citation>
    <scope>NUCLEOTIDE SEQUENCE</scope>
</reference>
<dbReference type="PANTHER" id="PTHR24276">
    <property type="entry name" value="POLYSERASE-RELATED"/>
    <property type="match status" value="1"/>
</dbReference>
<comment type="subcellular location">
    <subcellularLocation>
        <location evidence="1">Secreted</location>
    </subcellularLocation>
</comment>
<evidence type="ECO:0000256" key="8">
    <source>
        <dbReference type="ARBA" id="ARBA00023145"/>
    </source>
</evidence>
<feature type="signal peptide" evidence="14">
    <location>
        <begin position="1"/>
        <end position="17"/>
    </location>
</feature>
<organism evidence="16">
    <name type="scientific">Culicoides sonorensis</name>
    <name type="common">Biting midge</name>
    <dbReference type="NCBI Taxonomy" id="179676"/>
    <lineage>
        <taxon>Eukaryota</taxon>
        <taxon>Metazoa</taxon>
        <taxon>Ecdysozoa</taxon>
        <taxon>Arthropoda</taxon>
        <taxon>Hexapoda</taxon>
        <taxon>Insecta</taxon>
        <taxon>Pterygota</taxon>
        <taxon>Neoptera</taxon>
        <taxon>Endopterygota</taxon>
        <taxon>Diptera</taxon>
        <taxon>Nematocera</taxon>
        <taxon>Chironomoidea</taxon>
        <taxon>Ceratopogonidae</taxon>
        <taxon>Ceratopogoninae</taxon>
        <taxon>Culicoides</taxon>
        <taxon>Monoculicoides</taxon>
    </lineage>
</organism>
<evidence type="ECO:0000256" key="6">
    <source>
        <dbReference type="ARBA" id="ARBA00022801"/>
    </source>
</evidence>
<dbReference type="Pfam" id="PF00089">
    <property type="entry name" value="Trypsin"/>
    <property type="match status" value="1"/>
</dbReference>
<comment type="similarity">
    <text evidence="10">Belongs to the peptidase S1 family. CLIP subfamily.</text>
</comment>
<keyword evidence="4 14" id="KW-0732">Signal</keyword>
<keyword evidence="5" id="KW-0222">Digestion</keyword>
<dbReference type="CDD" id="cd00190">
    <property type="entry name" value="Tryp_SPc"/>
    <property type="match status" value="1"/>
</dbReference>
<keyword evidence="9" id="KW-1015">Disulfide bond</keyword>
<comment type="catalytic activity">
    <reaction evidence="11">
        <text>Preferential cleavage: Arg-|-Xaa, Lys-|-Xaa.</text>
        <dbReference type="EC" id="3.4.21.4"/>
    </reaction>
</comment>
<keyword evidence="3 13" id="KW-0645">Protease</keyword>
<dbReference type="EC" id="3.4.21.4" evidence="12"/>
<evidence type="ECO:0000256" key="14">
    <source>
        <dbReference type="SAM" id="SignalP"/>
    </source>
</evidence>
<keyword evidence="7 13" id="KW-0720">Serine protease</keyword>
<evidence type="ECO:0000256" key="11">
    <source>
        <dbReference type="ARBA" id="ARBA00036320"/>
    </source>
</evidence>
<proteinExistence type="evidence at transcript level"/>
<evidence type="ECO:0000259" key="15">
    <source>
        <dbReference type="PROSITE" id="PS50240"/>
    </source>
</evidence>
<feature type="domain" description="Peptidase S1" evidence="15">
    <location>
        <begin position="34"/>
        <end position="258"/>
    </location>
</feature>
<evidence type="ECO:0000256" key="10">
    <source>
        <dbReference type="ARBA" id="ARBA00024195"/>
    </source>
</evidence>
<dbReference type="InterPro" id="IPR001254">
    <property type="entry name" value="Trypsin_dom"/>
</dbReference>
<evidence type="ECO:0000256" key="5">
    <source>
        <dbReference type="ARBA" id="ARBA00022757"/>
    </source>
</evidence>
<evidence type="ECO:0000256" key="13">
    <source>
        <dbReference type="RuleBase" id="RU363034"/>
    </source>
</evidence>
<dbReference type="Gene3D" id="2.40.10.10">
    <property type="entry name" value="Trypsin-like serine proteases"/>
    <property type="match status" value="1"/>
</dbReference>
<keyword evidence="8" id="KW-0865">Zymogen</keyword>
<feature type="chain" id="PRO_5004261187" description="trypsin" evidence="14">
    <location>
        <begin position="18"/>
        <end position="259"/>
    </location>
</feature>
<dbReference type="PROSITE" id="PS50240">
    <property type="entry name" value="TRYPSIN_DOM"/>
    <property type="match status" value="1"/>
</dbReference>
<evidence type="ECO:0000313" key="16">
    <source>
        <dbReference type="EMBL" id="AAV84270.1"/>
    </source>
</evidence>
<dbReference type="InterPro" id="IPR033116">
    <property type="entry name" value="TRYPSIN_SER"/>
</dbReference>
<accession>Q5QBF4</accession>
<dbReference type="AlphaFoldDB" id="Q5QBF4"/>
<dbReference type="InterPro" id="IPR050430">
    <property type="entry name" value="Peptidase_S1"/>
</dbReference>
<dbReference type="PRINTS" id="PR00722">
    <property type="entry name" value="CHYMOTRYPSIN"/>
</dbReference>
<dbReference type="InterPro" id="IPR009003">
    <property type="entry name" value="Peptidase_S1_PA"/>
</dbReference>
<dbReference type="GO" id="GO:0004252">
    <property type="term" value="F:serine-type endopeptidase activity"/>
    <property type="evidence" value="ECO:0007669"/>
    <property type="project" value="UniProtKB-EC"/>
</dbReference>
<dbReference type="MEROPS" id="S01.130"/>
<evidence type="ECO:0000256" key="3">
    <source>
        <dbReference type="ARBA" id="ARBA00022670"/>
    </source>
</evidence>
<dbReference type="PROSITE" id="PS00134">
    <property type="entry name" value="TRYPSIN_HIS"/>
    <property type="match status" value="1"/>
</dbReference>
<dbReference type="PROSITE" id="PS00135">
    <property type="entry name" value="TRYPSIN_SER"/>
    <property type="match status" value="1"/>
</dbReference>
<keyword evidence="2" id="KW-0964">Secreted</keyword>
<evidence type="ECO:0000256" key="1">
    <source>
        <dbReference type="ARBA" id="ARBA00004613"/>
    </source>
</evidence>
<dbReference type="PANTHER" id="PTHR24276:SF97">
    <property type="entry name" value="GH13245P2-RELATED"/>
    <property type="match status" value="1"/>
</dbReference>
<dbReference type="EMBL" id="AY752857">
    <property type="protein sequence ID" value="AAV84270.1"/>
    <property type="molecule type" value="mRNA"/>
</dbReference>
<keyword evidence="6 13" id="KW-0378">Hydrolase</keyword>
<dbReference type="SUPFAM" id="SSF50494">
    <property type="entry name" value="Trypsin-like serine proteases"/>
    <property type="match status" value="1"/>
</dbReference>
<dbReference type="GO" id="GO:0006508">
    <property type="term" value="P:proteolysis"/>
    <property type="evidence" value="ECO:0007669"/>
    <property type="project" value="UniProtKB-KW"/>
</dbReference>
<evidence type="ECO:0000256" key="2">
    <source>
        <dbReference type="ARBA" id="ARBA00022525"/>
    </source>
</evidence>
<evidence type="ECO:0000256" key="9">
    <source>
        <dbReference type="ARBA" id="ARBA00023157"/>
    </source>
</evidence>